<dbReference type="Pfam" id="PF08263">
    <property type="entry name" value="LRRNT_2"/>
    <property type="match status" value="1"/>
</dbReference>
<evidence type="ECO:0000313" key="24">
    <source>
        <dbReference type="EMBL" id="KAJ1700396.1"/>
    </source>
</evidence>
<gene>
    <name evidence="24" type="ORF">LUZ63_000175</name>
</gene>
<protein>
    <recommendedName>
        <fullName evidence="3">non-specific serine/threonine protein kinase</fullName>
        <ecNumber evidence="3">2.7.11.1</ecNumber>
    </recommendedName>
</protein>
<dbReference type="AlphaFoldDB" id="A0A9Q0CUP0"/>
<evidence type="ECO:0000256" key="6">
    <source>
        <dbReference type="ARBA" id="ARBA00022614"/>
    </source>
</evidence>
<keyword evidence="14 21" id="KW-1133">Transmembrane helix</keyword>
<keyword evidence="17" id="KW-0325">Glycoprotein</keyword>
<evidence type="ECO:0000256" key="9">
    <source>
        <dbReference type="ARBA" id="ARBA00022729"/>
    </source>
</evidence>
<evidence type="ECO:0000256" key="18">
    <source>
        <dbReference type="ARBA" id="ARBA00047899"/>
    </source>
</evidence>
<dbReference type="GO" id="GO:0009742">
    <property type="term" value="P:brassinosteroid mediated signaling pathway"/>
    <property type="evidence" value="ECO:0007669"/>
    <property type="project" value="UniProtKB-ARBA"/>
</dbReference>
<evidence type="ECO:0000256" key="20">
    <source>
        <dbReference type="PROSITE-ProRule" id="PRU10141"/>
    </source>
</evidence>
<organism evidence="24 25">
    <name type="scientific">Rhynchospora breviuscula</name>
    <dbReference type="NCBI Taxonomy" id="2022672"/>
    <lineage>
        <taxon>Eukaryota</taxon>
        <taxon>Viridiplantae</taxon>
        <taxon>Streptophyta</taxon>
        <taxon>Embryophyta</taxon>
        <taxon>Tracheophyta</taxon>
        <taxon>Spermatophyta</taxon>
        <taxon>Magnoliopsida</taxon>
        <taxon>Liliopsida</taxon>
        <taxon>Poales</taxon>
        <taxon>Cyperaceae</taxon>
        <taxon>Cyperoideae</taxon>
        <taxon>Rhynchosporeae</taxon>
        <taxon>Rhynchospora</taxon>
    </lineage>
</organism>
<evidence type="ECO:0000256" key="13">
    <source>
        <dbReference type="ARBA" id="ARBA00022840"/>
    </source>
</evidence>
<keyword evidence="15 21" id="KW-0472">Membrane</keyword>
<evidence type="ECO:0000256" key="21">
    <source>
        <dbReference type="SAM" id="Phobius"/>
    </source>
</evidence>
<sequence length="681" mass="74740">MDREVLLCFLGFLLLSSFLPLSSSFEPLNAEVVALIAIKRELNDPHGVLNNWDEDSVDPCSWAMITCSSQNLVIGLGAPSQSLSGTLSSRITNLTNLQQVLLQNNNLTGELPPELGSLPRLQTLDLSSNHFSGQVPESLGRLSSLRYMYGISFLSYSLSLSYSLLIPFLILVFCCYYTIYNRRLNNNSLSGPFPAALSKLPELSFLDLSFNNLSGPLPLFPARTFNIVGNPLICGNNSKKEQCSTIPAPISLPFLLDSSQKRMKTEKLAVALGTSLGSCSLLLFSLALFLWRRKKQRHQSILGISEREDEEVATDTAIRLGNLRHFSLRELQNATDNFNPKNILGKGGFGNVYKARLSDGSVVAVKRLKDAGASGEAQFKTEVEMISLAVHRNLLRLVGFCASGGERLLVYPYMPNGSVASRLRGKPPLDWNARKRIAVGTARGLQYLHEQCDPKIIHRDVKAANVLLDAQCKAVVGDFGLAKLLDHGDSHVTTAVRGTVGHIAPEYLSTGQSSDKTDVFGFGILLLELVTGQRAILVLKGEADAGQSGNVHHKGFMIDWVRKAHQEKRLDLLLDPDIGPNYDIIEVSEMVQVALLCTQYLPSHRPKMSDVVRMLEGDGLVDKWEATNRLSTPQPFPHENAITYHTIEPKGYHTIECGGGSSSDDALSVDLVEEMELSGPR</sequence>
<keyword evidence="7" id="KW-0808">Transferase</keyword>
<evidence type="ECO:0000256" key="7">
    <source>
        <dbReference type="ARBA" id="ARBA00022679"/>
    </source>
</evidence>
<feature type="binding site" evidence="20">
    <location>
        <position position="366"/>
    </location>
    <ligand>
        <name>ATP</name>
        <dbReference type="ChEBI" id="CHEBI:30616"/>
    </ligand>
</feature>
<dbReference type="SUPFAM" id="SSF52058">
    <property type="entry name" value="L domain-like"/>
    <property type="match status" value="1"/>
</dbReference>
<dbReference type="InterPro" id="IPR011009">
    <property type="entry name" value="Kinase-like_dom_sf"/>
</dbReference>
<keyword evidence="10" id="KW-0677">Repeat</keyword>
<dbReference type="PROSITE" id="PS50011">
    <property type="entry name" value="PROTEIN_KINASE_DOM"/>
    <property type="match status" value="1"/>
</dbReference>
<reference evidence="24" key="1">
    <citation type="journal article" date="2022" name="Cell">
        <title>Repeat-based holocentromeres influence genome architecture and karyotype evolution.</title>
        <authorList>
            <person name="Hofstatter P.G."/>
            <person name="Thangavel G."/>
            <person name="Lux T."/>
            <person name="Neumann P."/>
            <person name="Vondrak T."/>
            <person name="Novak P."/>
            <person name="Zhang M."/>
            <person name="Costa L."/>
            <person name="Castellani M."/>
            <person name="Scott A."/>
            <person name="Toegelov H."/>
            <person name="Fuchs J."/>
            <person name="Mata-Sucre Y."/>
            <person name="Dias Y."/>
            <person name="Vanzela A.L.L."/>
            <person name="Huettel B."/>
            <person name="Almeida C.C.S."/>
            <person name="Simkova H."/>
            <person name="Souza G."/>
            <person name="Pedrosa-Harand A."/>
            <person name="Macas J."/>
            <person name="Mayer K.F.X."/>
            <person name="Houben A."/>
            <person name="Marques A."/>
        </authorList>
    </citation>
    <scope>NUCLEOTIDE SEQUENCE</scope>
    <source>
        <strain evidence="24">RhyBre1mFocal</strain>
    </source>
</reference>
<dbReference type="OrthoDB" id="749055at2759"/>
<comment type="subcellular location">
    <subcellularLocation>
        <location evidence="1">Cell membrane</location>
        <topology evidence="1">Single-pass membrane protein</topology>
    </subcellularLocation>
</comment>
<dbReference type="FunFam" id="1.10.510.10:FF:000016">
    <property type="entry name" value="Somatic embryogenesis receptor-like kinase 1"/>
    <property type="match status" value="1"/>
</dbReference>
<dbReference type="GO" id="GO:0004674">
    <property type="term" value="F:protein serine/threonine kinase activity"/>
    <property type="evidence" value="ECO:0007669"/>
    <property type="project" value="UniProtKB-KW"/>
</dbReference>
<comment type="catalytic activity">
    <reaction evidence="18">
        <text>L-threonyl-[protein] + ATP = O-phospho-L-threonyl-[protein] + ADP + H(+)</text>
        <dbReference type="Rhea" id="RHEA:46608"/>
        <dbReference type="Rhea" id="RHEA-COMP:11060"/>
        <dbReference type="Rhea" id="RHEA-COMP:11605"/>
        <dbReference type="ChEBI" id="CHEBI:15378"/>
        <dbReference type="ChEBI" id="CHEBI:30013"/>
        <dbReference type="ChEBI" id="CHEBI:30616"/>
        <dbReference type="ChEBI" id="CHEBI:61977"/>
        <dbReference type="ChEBI" id="CHEBI:456216"/>
        <dbReference type="EC" id="2.7.11.1"/>
    </reaction>
</comment>
<dbReference type="InterPro" id="IPR008271">
    <property type="entry name" value="Ser/Thr_kinase_AS"/>
</dbReference>
<dbReference type="PANTHER" id="PTHR47988">
    <property type="entry name" value="SOMATIC EMBRYOGENESIS RECEPTOR KINASE 1"/>
    <property type="match status" value="1"/>
</dbReference>
<evidence type="ECO:0000256" key="5">
    <source>
        <dbReference type="ARBA" id="ARBA00022527"/>
    </source>
</evidence>
<dbReference type="EMBL" id="JAMQYH010000001">
    <property type="protein sequence ID" value="KAJ1700396.1"/>
    <property type="molecule type" value="Genomic_DNA"/>
</dbReference>
<evidence type="ECO:0000256" key="1">
    <source>
        <dbReference type="ARBA" id="ARBA00004162"/>
    </source>
</evidence>
<dbReference type="InterPro" id="IPR013210">
    <property type="entry name" value="LRR_N_plant-typ"/>
</dbReference>
<feature type="domain" description="Protein kinase" evidence="23">
    <location>
        <begin position="338"/>
        <end position="621"/>
    </location>
</feature>
<keyword evidence="4" id="KW-1003">Cell membrane</keyword>
<dbReference type="PROSITE" id="PS00107">
    <property type="entry name" value="PROTEIN_KINASE_ATP"/>
    <property type="match status" value="1"/>
</dbReference>
<evidence type="ECO:0000256" key="22">
    <source>
        <dbReference type="SAM" id="SignalP"/>
    </source>
</evidence>
<dbReference type="Proteomes" id="UP001151287">
    <property type="component" value="Unassembled WGS sequence"/>
</dbReference>
<evidence type="ECO:0000256" key="8">
    <source>
        <dbReference type="ARBA" id="ARBA00022692"/>
    </source>
</evidence>
<dbReference type="Pfam" id="PF00069">
    <property type="entry name" value="Pkinase"/>
    <property type="match status" value="1"/>
</dbReference>
<keyword evidence="12" id="KW-0418">Kinase</keyword>
<comment type="caution">
    <text evidence="24">The sequence shown here is derived from an EMBL/GenBank/DDBJ whole genome shotgun (WGS) entry which is preliminary data.</text>
</comment>
<name>A0A9Q0CUP0_9POAL</name>
<evidence type="ECO:0000256" key="14">
    <source>
        <dbReference type="ARBA" id="ARBA00022989"/>
    </source>
</evidence>
<keyword evidence="6" id="KW-0433">Leucine-rich repeat</keyword>
<keyword evidence="13 20" id="KW-0067">ATP-binding</keyword>
<dbReference type="GO" id="GO:0005886">
    <property type="term" value="C:plasma membrane"/>
    <property type="evidence" value="ECO:0007669"/>
    <property type="project" value="UniProtKB-SubCell"/>
</dbReference>
<dbReference type="SUPFAM" id="SSF56112">
    <property type="entry name" value="Protein kinase-like (PK-like)"/>
    <property type="match status" value="1"/>
</dbReference>
<comment type="similarity">
    <text evidence="2">Belongs to the protein kinase superfamily. Ser/Thr protein kinase family.</text>
</comment>
<evidence type="ECO:0000259" key="23">
    <source>
        <dbReference type="PROSITE" id="PS50011"/>
    </source>
</evidence>
<evidence type="ECO:0000256" key="19">
    <source>
        <dbReference type="ARBA" id="ARBA00048679"/>
    </source>
</evidence>
<keyword evidence="25" id="KW-1185">Reference proteome</keyword>
<dbReference type="Pfam" id="PF12799">
    <property type="entry name" value="LRR_4"/>
    <property type="match status" value="1"/>
</dbReference>
<evidence type="ECO:0000256" key="17">
    <source>
        <dbReference type="ARBA" id="ARBA00023180"/>
    </source>
</evidence>
<evidence type="ECO:0000256" key="10">
    <source>
        <dbReference type="ARBA" id="ARBA00022737"/>
    </source>
</evidence>
<evidence type="ECO:0000313" key="25">
    <source>
        <dbReference type="Proteomes" id="UP001151287"/>
    </source>
</evidence>
<keyword evidence="5" id="KW-0723">Serine/threonine-protein kinase</keyword>
<dbReference type="InterPro" id="IPR017441">
    <property type="entry name" value="Protein_kinase_ATP_BS"/>
</dbReference>
<dbReference type="EC" id="2.7.11.1" evidence="3"/>
<feature type="chain" id="PRO_5040507468" description="non-specific serine/threonine protein kinase" evidence="22">
    <location>
        <begin position="25"/>
        <end position="681"/>
    </location>
</feature>
<dbReference type="PROSITE" id="PS00108">
    <property type="entry name" value="PROTEIN_KINASE_ST"/>
    <property type="match status" value="1"/>
</dbReference>
<evidence type="ECO:0000256" key="4">
    <source>
        <dbReference type="ARBA" id="ARBA00022475"/>
    </source>
</evidence>
<evidence type="ECO:0000256" key="15">
    <source>
        <dbReference type="ARBA" id="ARBA00023136"/>
    </source>
</evidence>
<dbReference type="SMART" id="SM00220">
    <property type="entry name" value="S_TKc"/>
    <property type="match status" value="1"/>
</dbReference>
<feature type="transmembrane region" description="Helical" evidence="21">
    <location>
        <begin position="153"/>
        <end position="179"/>
    </location>
</feature>
<feature type="signal peptide" evidence="22">
    <location>
        <begin position="1"/>
        <end position="24"/>
    </location>
</feature>
<evidence type="ECO:0000256" key="3">
    <source>
        <dbReference type="ARBA" id="ARBA00012513"/>
    </source>
</evidence>
<evidence type="ECO:0000256" key="12">
    <source>
        <dbReference type="ARBA" id="ARBA00022777"/>
    </source>
</evidence>
<dbReference type="GO" id="GO:0005524">
    <property type="term" value="F:ATP binding"/>
    <property type="evidence" value="ECO:0007669"/>
    <property type="project" value="UniProtKB-UniRule"/>
</dbReference>
<accession>A0A9Q0CUP0</accession>
<evidence type="ECO:0000256" key="16">
    <source>
        <dbReference type="ARBA" id="ARBA00023170"/>
    </source>
</evidence>
<comment type="catalytic activity">
    <reaction evidence="19">
        <text>L-seryl-[protein] + ATP = O-phospho-L-seryl-[protein] + ADP + H(+)</text>
        <dbReference type="Rhea" id="RHEA:17989"/>
        <dbReference type="Rhea" id="RHEA-COMP:9863"/>
        <dbReference type="Rhea" id="RHEA-COMP:11604"/>
        <dbReference type="ChEBI" id="CHEBI:15378"/>
        <dbReference type="ChEBI" id="CHEBI:29999"/>
        <dbReference type="ChEBI" id="CHEBI:30616"/>
        <dbReference type="ChEBI" id="CHEBI:83421"/>
        <dbReference type="ChEBI" id="CHEBI:456216"/>
        <dbReference type="EC" id="2.7.11.1"/>
    </reaction>
</comment>
<dbReference type="InterPro" id="IPR001611">
    <property type="entry name" value="Leu-rich_rpt"/>
</dbReference>
<keyword evidence="8 21" id="KW-0812">Transmembrane</keyword>
<dbReference type="InterPro" id="IPR000719">
    <property type="entry name" value="Prot_kinase_dom"/>
</dbReference>
<dbReference type="FunFam" id="3.30.200.20:FF:000015">
    <property type="entry name" value="Somatic embryogenesis receptor kinase 1"/>
    <property type="match status" value="1"/>
</dbReference>
<dbReference type="Gene3D" id="3.30.200.20">
    <property type="entry name" value="Phosphorylase Kinase, domain 1"/>
    <property type="match status" value="1"/>
</dbReference>
<dbReference type="InterPro" id="IPR025875">
    <property type="entry name" value="Leu-rich_rpt_4"/>
</dbReference>
<evidence type="ECO:0000256" key="11">
    <source>
        <dbReference type="ARBA" id="ARBA00022741"/>
    </source>
</evidence>
<dbReference type="FunFam" id="3.80.10.10:FF:000129">
    <property type="entry name" value="Leucine-rich repeat receptor-like kinase"/>
    <property type="match status" value="1"/>
</dbReference>
<dbReference type="Gene3D" id="1.10.510.10">
    <property type="entry name" value="Transferase(Phosphotransferase) domain 1"/>
    <property type="match status" value="1"/>
</dbReference>
<dbReference type="InterPro" id="IPR032675">
    <property type="entry name" value="LRR_dom_sf"/>
</dbReference>
<evidence type="ECO:0000256" key="2">
    <source>
        <dbReference type="ARBA" id="ARBA00008684"/>
    </source>
</evidence>
<keyword evidence="9 22" id="KW-0732">Signal</keyword>
<dbReference type="Gene3D" id="3.80.10.10">
    <property type="entry name" value="Ribonuclease Inhibitor"/>
    <property type="match status" value="1"/>
</dbReference>
<keyword evidence="16" id="KW-0675">Receptor</keyword>
<feature type="transmembrane region" description="Helical" evidence="21">
    <location>
        <begin position="268"/>
        <end position="291"/>
    </location>
</feature>
<dbReference type="Pfam" id="PF00560">
    <property type="entry name" value="LRR_1"/>
    <property type="match status" value="1"/>
</dbReference>
<keyword evidence="11 20" id="KW-0547">Nucleotide-binding</keyword>
<proteinExistence type="inferred from homology"/>